<dbReference type="RefSeq" id="WP_192534002.1">
    <property type="nucleotide sequence ID" value="NZ_JACZHT010000003.1"/>
</dbReference>
<dbReference type="EMBL" id="JACZHT010000003">
    <property type="protein sequence ID" value="MBE1236987.1"/>
    <property type="molecule type" value="Genomic_DNA"/>
</dbReference>
<dbReference type="AlphaFoldDB" id="A0A8J6YWJ6"/>
<keyword evidence="2" id="KW-1185">Reference proteome</keyword>
<organism evidence="1 2">
    <name type="scientific">Phaeovibrio sulfidiphilus</name>
    <dbReference type="NCBI Taxonomy" id="1220600"/>
    <lineage>
        <taxon>Bacteria</taxon>
        <taxon>Pseudomonadati</taxon>
        <taxon>Pseudomonadota</taxon>
        <taxon>Alphaproteobacteria</taxon>
        <taxon>Rhodospirillales</taxon>
        <taxon>Rhodospirillaceae</taxon>
        <taxon>Phaeovibrio</taxon>
    </lineage>
</organism>
<evidence type="ECO:0000313" key="1">
    <source>
        <dbReference type="EMBL" id="MBE1236987.1"/>
    </source>
</evidence>
<sequence>MAPDSDDDELDPCVLQRALGLLSERGYGPARNRGTAAASLILDGVTLDSLVELGESRGATGIRRRLRRGVPVSDIPAYPFLIVFKDRSAALVEGITGGPDGSAATFLIREERDDGTTADGPLSMDWDDLEAVWEGDALFYL</sequence>
<dbReference type="Proteomes" id="UP000631034">
    <property type="component" value="Unassembled WGS sequence"/>
</dbReference>
<comment type="caution">
    <text evidence="1">The sequence shown here is derived from an EMBL/GenBank/DDBJ whole genome shotgun (WGS) entry which is preliminary data.</text>
</comment>
<gene>
    <name evidence="1" type="ORF">IHV25_04925</name>
</gene>
<name>A0A8J6YWJ6_9PROT</name>
<proteinExistence type="predicted"/>
<evidence type="ECO:0000313" key="2">
    <source>
        <dbReference type="Proteomes" id="UP000631034"/>
    </source>
</evidence>
<protein>
    <submittedName>
        <fullName evidence="1">Uncharacterized protein</fullName>
    </submittedName>
</protein>
<reference evidence="1" key="1">
    <citation type="submission" date="2020-10" db="EMBL/GenBank/DDBJ databases">
        <title>Genome sequence of the unusual species of purple photosynthetic bacteria, Phaeovibrio sulfidiphilus DSM 23193, type strain.</title>
        <authorList>
            <person name="Kyndt J.A."/>
            <person name="Meyer T.E."/>
        </authorList>
    </citation>
    <scope>NUCLEOTIDE SEQUENCE</scope>
    <source>
        <strain evidence="1">DSM 23193</strain>
    </source>
</reference>
<accession>A0A8J6YWJ6</accession>